<keyword evidence="4" id="KW-1185">Reference proteome</keyword>
<protein>
    <recommendedName>
        <fullName evidence="1">KOW domain-containing protein</fullName>
    </recommendedName>
</protein>
<dbReference type="GeneID" id="38778429"/>
<sequence>MLPALLKELFREAVTESEGDRLIHILKGKKFKGGLLQLELTLDRVTFDVHATRNDVFVFNAVKFVPKTAIVKLILFCVDFEPAAGTCVIVIQGKQCGLIGVVHSVINGQAMLTNLYHEKLDDELSSLMLPVTQLHPLWAVGDAVKVKTGLHAGLEGQVIAMDDFDVTIVHANKVEHVCSTYDNASKY</sequence>
<gene>
    <name evidence="2" type="ORF">SCP_0312410</name>
    <name evidence="3" type="ORF">SCP_0312560</name>
</gene>
<name>A0A401GH78_9APHY</name>
<comment type="caution">
    <text evidence="2">The sequence shown here is derived from an EMBL/GenBank/DDBJ whole genome shotgun (WGS) entry which is preliminary data.</text>
</comment>
<dbReference type="EMBL" id="BFAD01000003">
    <property type="protein sequence ID" value="GBE81512.1"/>
    <property type="molecule type" value="Genomic_DNA"/>
</dbReference>
<accession>A0A401GH78</accession>
<organism evidence="2 4">
    <name type="scientific">Sparassis crispa</name>
    <dbReference type="NCBI Taxonomy" id="139825"/>
    <lineage>
        <taxon>Eukaryota</taxon>
        <taxon>Fungi</taxon>
        <taxon>Dikarya</taxon>
        <taxon>Basidiomycota</taxon>
        <taxon>Agaricomycotina</taxon>
        <taxon>Agaricomycetes</taxon>
        <taxon>Polyporales</taxon>
        <taxon>Sparassidaceae</taxon>
        <taxon>Sparassis</taxon>
    </lineage>
</organism>
<evidence type="ECO:0000313" key="2">
    <source>
        <dbReference type="EMBL" id="GBE81512.1"/>
    </source>
</evidence>
<feature type="domain" description="KOW" evidence="1">
    <location>
        <begin position="137"/>
        <end position="164"/>
    </location>
</feature>
<evidence type="ECO:0000313" key="3">
    <source>
        <dbReference type="EMBL" id="GBE81527.1"/>
    </source>
</evidence>
<dbReference type="EMBL" id="BFAD01000003">
    <property type="protein sequence ID" value="GBE81527.1"/>
    <property type="molecule type" value="Genomic_DNA"/>
</dbReference>
<reference evidence="2 4" key="1">
    <citation type="journal article" date="2018" name="Sci. Rep.">
        <title>Genome sequence of the cauliflower mushroom Sparassis crispa (Hanabiratake) and its association with beneficial usage.</title>
        <authorList>
            <person name="Kiyama R."/>
            <person name="Furutani Y."/>
            <person name="Kawaguchi K."/>
            <person name="Nakanishi T."/>
        </authorList>
    </citation>
    <scope>NUCLEOTIDE SEQUENCE [LARGE SCALE GENOMIC DNA]</scope>
</reference>
<dbReference type="SUPFAM" id="SSF50104">
    <property type="entry name" value="Translation proteins SH3-like domain"/>
    <property type="match status" value="1"/>
</dbReference>
<evidence type="ECO:0000313" key="4">
    <source>
        <dbReference type="Proteomes" id="UP000287166"/>
    </source>
</evidence>
<dbReference type="SMART" id="SM00739">
    <property type="entry name" value="KOW"/>
    <property type="match status" value="2"/>
</dbReference>
<dbReference type="InterPro" id="IPR008991">
    <property type="entry name" value="Translation_prot_SH3-like_sf"/>
</dbReference>
<proteinExistence type="predicted"/>
<feature type="domain" description="KOW" evidence="1">
    <location>
        <begin position="81"/>
        <end position="108"/>
    </location>
</feature>
<evidence type="ECO:0000259" key="1">
    <source>
        <dbReference type="SMART" id="SM00739"/>
    </source>
</evidence>
<dbReference type="AlphaFoldDB" id="A0A401GH78"/>
<dbReference type="RefSeq" id="XP_027612425.1">
    <property type="nucleotide sequence ID" value="XM_027756624.1"/>
</dbReference>
<dbReference type="InterPro" id="IPR005824">
    <property type="entry name" value="KOW"/>
</dbReference>
<dbReference type="Proteomes" id="UP000287166">
    <property type="component" value="Unassembled WGS sequence"/>
</dbReference>
<dbReference type="InParanoid" id="A0A401GH78"/>